<sequence>MKQYDQEIELYFELKGTPDSSRESYWRGMRAFLTFLQERNTPIEEMDEKDIQQYILFLKKEKGLSAGTINNYISAIKFFYTYILDKEWNHRKVPRMKRTKSFPVIPSREDVDALLDSTTNLKHKAILVLIYGSGLRVSEVAKLKISDVCSQTMRIRVEQAKHNTNRYTILSNTALEVLRDYFRAFFSNVSYERSDWLFPGRNPKEHIHVKTIKNTFIKLREKLNLDFNISAHTLRHCFATHSLESGVEPVLIQQMLGHNRLQTTSIYLHMTSKSLMGIKSPLDTKGNHQT</sequence>
<feature type="domain" description="Core-binding (CB)" evidence="7">
    <location>
        <begin position="1"/>
        <end position="84"/>
    </location>
</feature>
<dbReference type="AlphaFoldDB" id="A0A370FXH2"/>
<dbReference type="PROSITE" id="PS51898">
    <property type="entry name" value="TYR_RECOMBINASE"/>
    <property type="match status" value="1"/>
</dbReference>
<dbReference type="Gene3D" id="1.10.150.130">
    <property type="match status" value="1"/>
</dbReference>
<dbReference type="OrthoDB" id="9801717at2"/>
<accession>A0A370FXH2</accession>
<organism evidence="8 9">
    <name type="scientific">Falsibacillus pallidus</name>
    <dbReference type="NCBI Taxonomy" id="493781"/>
    <lineage>
        <taxon>Bacteria</taxon>
        <taxon>Bacillati</taxon>
        <taxon>Bacillota</taxon>
        <taxon>Bacilli</taxon>
        <taxon>Bacillales</taxon>
        <taxon>Bacillaceae</taxon>
        <taxon>Falsibacillus</taxon>
    </lineage>
</organism>
<dbReference type="Pfam" id="PF00589">
    <property type="entry name" value="Phage_integrase"/>
    <property type="match status" value="1"/>
</dbReference>
<reference evidence="8 9" key="1">
    <citation type="submission" date="2018-07" db="EMBL/GenBank/DDBJ databases">
        <title>Genomic Encyclopedia of Type Strains, Phase IV (KMG-IV): sequencing the most valuable type-strain genomes for metagenomic binning, comparative biology and taxonomic classification.</title>
        <authorList>
            <person name="Goeker M."/>
        </authorList>
    </citation>
    <scope>NUCLEOTIDE SEQUENCE [LARGE SCALE GENOMIC DNA]</scope>
    <source>
        <strain evidence="8 9">DSM 25281</strain>
    </source>
</reference>
<keyword evidence="3 5" id="KW-0238">DNA-binding</keyword>
<keyword evidence="2" id="KW-0229">DNA integration</keyword>
<dbReference type="GO" id="GO:0003677">
    <property type="term" value="F:DNA binding"/>
    <property type="evidence" value="ECO:0007669"/>
    <property type="project" value="UniProtKB-UniRule"/>
</dbReference>
<comment type="similarity">
    <text evidence="1">Belongs to the 'phage' integrase family.</text>
</comment>
<evidence type="ECO:0000256" key="3">
    <source>
        <dbReference type="ARBA" id="ARBA00023125"/>
    </source>
</evidence>
<dbReference type="InterPro" id="IPR010998">
    <property type="entry name" value="Integrase_recombinase_N"/>
</dbReference>
<protein>
    <submittedName>
        <fullName evidence="8">Site-specific recombinase XerD</fullName>
    </submittedName>
</protein>
<dbReference type="InterPro" id="IPR013762">
    <property type="entry name" value="Integrase-like_cat_sf"/>
</dbReference>
<dbReference type="InterPro" id="IPR050090">
    <property type="entry name" value="Tyrosine_recombinase_XerCD"/>
</dbReference>
<proteinExistence type="inferred from homology"/>
<dbReference type="PANTHER" id="PTHR30349">
    <property type="entry name" value="PHAGE INTEGRASE-RELATED"/>
    <property type="match status" value="1"/>
</dbReference>
<evidence type="ECO:0000313" key="9">
    <source>
        <dbReference type="Proteomes" id="UP000255326"/>
    </source>
</evidence>
<dbReference type="InterPro" id="IPR044068">
    <property type="entry name" value="CB"/>
</dbReference>
<keyword evidence="9" id="KW-1185">Reference proteome</keyword>
<dbReference type="SUPFAM" id="SSF56349">
    <property type="entry name" value="DNA breaking-rejoining enzymes"/>
    <property type="match status" value="1"/>
</dbReference>
<keyword evidence="4" id="KW-0233">DNA recombination</keyword>
<dbReference type="InterPro" id="IPR002104">
    <property type="entry name" value="Integrase_catalytic"/>
</dbReference>
<evidence type="ECO:0000256" key="4">
    <source>
        <dbReference type="ARBA" id="ARBA00023172"/>
    </source>
</evidence>
<evidence type="ECO:0000259" key="7">
    <source>
        <dbReference type="PROSITE" id="PS51900"/>
    </source>
</evidence>
<evidence type="ECO:0000256" key="5">
    <source>
        <dbReference type="PROSITE-ProRule" id="PRU01248"/>
    </source>
</evidence>
<dbReference type="GO" id="GO:0015074">
    <property type="term" value="P:DNA integration"/>
    <property type="evidence" value="ECO:0007669"/>
    <property type="project" value="UniProtKB-KW"/>
</dbReference>
<evidence type="ECO:0000256" key="1">
    <source>
        <dbReference type="ARBA" id="ARBA00008857"/>
    </source>
</evidence>
<dbReference type="InterPro" id="IPR011010">
    <property type="entry name" value="DNA_brk_join_enz"/>
</dbReference>
<comment type="caution">
    <text evidence="8">The sequence shown here is derived from an EMBL/GenBank/DDBJ whole genome shotgun (WGS) entry which is preliminary data.</text>
</comment>
<name>A0A370FXH2_9BACI</name>
<evidence type="ECO:0000313" key="8">
    <source>
        <dbReference type="EMBL" id="RDI36321.1"/>
    </source>
</evidence>
<dbReference type="PANTHER" id="PTHR30349:SF64">
    <property type="entry name" value="PROPHAGE INTEGRASE INTD-RELATED"/>
    <property type="match status" value="1"/>
</dbReference>
<dbReference type="PROSITE" id="PS51900">
    <property type="entry name" value="CB"/>
    <property type="match status" value="1"/>
</dbReference>
<dbReference type="InterPro" id="IPR004107">
    <property type="entry name" value="Integrase_SAM-like_N"/>
</dbReference>
<dbReference type="EMBL" id="QQAY01000034">
    <property type="protein sequence ID" value="RDI36321.1"/>
    <property type="molecule type" value="Genomic_DNA"/>
</dbReference>
<evidence type="ECO:0000259" key="6">
    <source>
        <dbReference type="PROSITE" id="PS51898"/>
    </source>
</evidence>
<dbReference type="RefSeq" id="WP_114747412.1">
    <property type="nucleotide sequence ID" value="NZ_QQAY01000034.1"/>
</dbReference>
<gene>
    <name evidence="8" type="ORF">DFR59_1341</name>
</gene>
<dbReference type="GO" id="GO:0006310">
    <property type="term" value="P:DNA recombination"/>
    <property type="evidence" value="ECO:0007669"/>
    <property type="project" value="UniProtKB-KW"/>
</dbReference>
<feature type="domain" description="Tyr recombinase" evidence="6">
    <location>
        <begin position="101"/>
        <end position="280"/>
    </location>
</feature>
<dbReference type="Proteomes" id="UP000255326">
    <property type="component" value="Unassembled WGS sequence"/>
</dbReference>
<dbReference type="Pfam" id="PF13495">
    <property type="entry name" value="Phage_int_SAM_4"/>
    <property type="match status" value="1"/>
</dbReference>
<dbReference type="Gene3D" id="1.10.443.10">
    <property type="entry name" value="Intergrase catalytic core"/>
    <property type="match status" value="1"/>
</dbReference>
<evidence type="ECO:0000256" key="2">
    <source>
        <dbReference type="ARBA" id="ARBA00022908"/>
    </source>
</evidence>